<dbReference type="SUPFAM" id="SSF57095">
    <property type="entry name" value="Scorpion toxin-like"/>
    <property type="match status" value="1"/>
</dbReference>
<keyword evidence="8" id="KW-1185">Reference proteome</keyword>
<evidence type="ECO:0000313" key="7">
    <source>
        <dbReference type="EMBL" id="KAL3630267.1"/>
    </source>
</evidence>
<dbReference type="Proteomes" id="UP001632038">
    <property type="component" value="Unassembled WGS sequence"/>
</dbReference>
<feature type="domain" description="Knottins-like" evidence="6">
    <location>
        <begin position="29"/>
        <end position="76"/>
    </location>
</feature>
<dbReference type="InterPro" id="IPR008176">
    <property type="entry name" value="Defensin_plant"/>
</dbReference>
<dbReference type="EMBL" id="JAVIJP010000032">
    <property type="protein sequence ID" value="KAL3630267.1"/>
    <property type="molecule type" value="Genomic_DNA"/>
</dbReference>
<gene>
    <name evidence="7" type="ORF">CASFOL_023251</name>
</gene>
<dbReference type="PROSITE" id="PS00940">
    <property type="entry name" value="GAMMA_THIONIN"/>
    <property type="match status" value="1"/>
</dbReference>
<name>A0ABD3CL08_9LAMI</name>
<comment type="subcellular location">
    <subcellularLocation>
        <location evidence="1">Secreted</location>
    </subcellularLocation>
</comment>
<evidence type="ECO:0000256" key="4">
    <source>
        <dbReference type="ARBA" id="ARBA00023157"/>
    </source>
</evidence>
<evidence type="ECO:0000313" key="8">
    <source>
        <dbReference type="Proteomes" id="UP001632038"/>
    </source>
</evidence>
<dbReference type="Gene3D" id="3.30.30.10">
    <property type="entry name" value="Knottin, scorpion toxin-like"/>
    <property type="match status" value="1"/>
</dbReference>
<evidence type="ECO:0000256" key="5">
    <source>
        <dbReference type="SAM" id="SignalP"/>
    </source>
</evidence>
<keyword evidence="3 5" id="KW-0732">Signal</keyword>
<proteinExistence type="predicted"/>
<dbReference type="PANTHER" id="PTHR33147:SF133">
    <property type="entry name" value="DEFENSIN-LIKE PROTEIN 6-RELATED"/>
    <property type="match status" value="1"/>
</dbReference>
<keyword evidence="2" id="KW-0964">Secreted</keyword>
<dbReference type="InterPro" id="IPR036574">
    <property type="entry name" value="Scorpion_toxin-like_sf"/>
</dbReference>
<protein>
    <recommendedName>
        <fullName evidence="6">Knottins-like domain-containing protein</fullName>
    </recommendedName>
</protein>
<reference evidence="8" key="1">
    <citation type="journal article" date="2024" name="IScience">
        <title>Strigolactones Initiate the Formation of Haustorium-like Structures in Castilleja.</title>
        <authorList>
            <person name="Buerger M."/>
            <person name="Peterson D."/>
            <person name="Chory J."/>
        </authorList>
    </citation>
    <scope>NUCLEOTIDE SEQUENCE [LARGE SCALE GENOMIC DNA]</scope>
</reference>
<dbReference type="InterPro" id="IPR003614">
    <property type="entry name" value="Knottins"/>
</dbReference>
<feature type="signal peptide" evidence="5">
    <location>
        <begin position="1"/>
        <end position="21"/>
    </location>
</feature>
<feature type="chain" id="PRO_5044806309" description="Knottins-like domain-containing protein" evidence="5">
    <location>
        <begin position="22"/>
        <end position="76"/>
    </location>
</feature>
<dbReference type="PANTHER" id="PTHR33147">
    <property type="entry name" value="DEFENSIN-LIKE PROTEIN 1"/>
    <property type="match status" value="1"/>
</dbReference>
<evidence type="ECO:0000259" key="6">
    <source>
        <dbReference type="Pfam" id="PF00304"/>
    </source>
</evidence>
<evidence type="ECO:0000256" key="3">
    <source>
        <dbReference type="ARBA" id="ARBA00022729"/>
    </source>
</evidence>
<comment type="caution">
    <text evidence="7">The sequence shown here is derived from an EMBL/GenBank/DDBJ whole genome shotgun (WGS) entry which is preliminary data.</text>
</comment>
<keyword evidence="4" id="KW-1015">Disulfide bond</keyword>
<dbReference type="GO" id="GO:0005576">
    <property type="term" value="C:extracellular region"/>
    <property type="evidence" value="ECO:0007669"/>
    <property type="project" value="UniProtKB-SubCell"/>
</dbReference>
<evidence type="ECO:0000256" key="1">
    <source>
        <dbReference type="ARBA" id="ARBA00004613"/>
    </source>
</evidence>
<dbReference type="Pfam" id="PF00304">
    <property type="entry name" value="Gamma-thionin"/>
    <property type="match status" value="1"/>
</dbReference>
<sequence length="76" mass="8691">MENKAFGVLFLLLIIFLFSQGMMPQAEAKMCKLRSKYYKGHCFNDTRCAIVCRYSGFSGGNCKGQHHKHCFCTKLC</sequence>
<accession>A0ABD3CL08</accession>
<dbReference type="AlphaFoldDB" id="A0ABD3CL08"/>
<organism evidence="7 8">
    <name type="scientific">Castilleja foliolosa</name>
    <dbReference type="NCBI Taxonomy" id="1961234"/>
    <lineage>
        <taxon>Eukaryota</taxon>
        <taxon>Viridiplantae</taxon>
        <taxon>Streptophyta</taxon>
        <taxon>Embryophyta</taxon>
        <taxon>Tracheophyta</taxon>
        <taxon>Spermatophyta</taxon>
        <taxon>Magnoliopsida</taxon>
        <taxon>eudicotyledons</taxon>
        <taxon>Gunneridae</taxon>
        <taxon>Pentapetalae</taxon>
        <taxon>asterids</taxon>
        <taxon>lamiids</taxon>
        <taxon>Lamiales</taxon>
        <taxon>Orobanchaceae</taxon>
        <taxon>Pedicularideae</taxon>
        <taxon>Castillejinae</taxon>
        <taxon>Castilleja</taxon>
    </lineage>
</organism>
<evidence type="ECO:0000256" key="2">
    <source>
        <dbReference type="ARBA" id="ARBA00022525"/>
    </source>
</evidence>